<accession>A0ABT7P7P9</accession>
<name>A0ABT7P7P9_MYCIT</name>
<dbReference type="Proteomes" id="UP001529272">
    <property type="component" value="Unassembled WGS sequence"/>
</dbReference>
<dbReference type="RefSeq" id="WP_069954103.1">
    <property type="nucleotide sequence ID" value="NZ_CP012886.2"/>
</dbReference>
<evidence type="ECO:0008006" key="3">
    <source>
        <dbReference type="Google" id="ProtNLM"/>
    </source>
</evidence>
<organism evidence="1 2">
    <name type="scientific">Mycobacterium intracellulare subsp. chimaera</name>
    <dbReference type="NCBI Taxonomy" id="222805"/>
    <lineage>
        <taxon>Bacteria</taxon>
        <taxon>Bacillati</taxon>
        <taxon>Actinomycetota</taxon>
        <taxon>Actinomycetes</taxon>
        <taxon>Mycobacteriales</taxon>
        <taxon>Mycobacteriaceae</taxon>
        <taxon>Mycobacterium</taxon>
        <taxon>Mycobacterium avium complex (MAC)</taxon>
    </lineage>
</organism>
<proteinExistence type="predicted"/>
<sequence>MKTVSALLAGAISELLDSGETVDTAAARELMGAARWGGPLDRMVMHGPLKELAAVTSEAVDARLARLRSARWSVFVPDDSDAATTLVVLLNVLLADDAALRVEQYYAQAARSAMVAAIIADLRGDGPGIDAARDELSAAARGALVCLASGTEIDAAPVVSASALVRAELRSRLRGEIPTTARDAAVLRIAVLYLVDADPHGLLPLGRYDARLGCSVDALSSIREDVLRRLRELYHARAEVFRAWPWPATGADVAELLALLLLVVLSADAAASIARAYADVEAQAVAGTAIAHLRGDGAGVARQWEMLRAAGAEALRRSGDPRVPVDVKAVEALLRAELIGGPVGAAPRSGSTT</sequence>
<gene>
    <name evidence="1" type="ORF">QRB35_25235</name>
</gene>
<dbReference type="EMBL" id="JASZZX010000033">
    <property type="protein sequence ID" value="MDM3929290.1"/>
    <property type="molecule type" value="Genomic_DNA"/>
</dbReference>
<keyword evidence="2" id="KW-1185">Reference proteome</keyword>
<reference evidence="1" key="2">
    <citation type="submission" date="2023-06" db="EMBL/GenBank/DDBJ databases">
        <authorList>
            <person name="Spilker T."/>
        </authorList>
    </citation>
    <scope>NUCLEOTIDE SEQUENCE</scope>
    <source>
        <strain evidence="1">FLAC1071</strain>
    </source>
</reference>
<comment type="caution">
    <text evidence="1">The sequence shown here is derived from an EMBL/GenBank/DDBJ whole genome shotgun (WGS) entry which is preliminary data.</text>
</comment>
<evidence type="ECO:0000313" key="2">
    <source>
        <dbReference type="Proteomes" id="UP001529272"/>
    </source>
</evidence>
<reference evidence="1" key="1">
    <citation type="submission" date="2023-06" db="EMBL/GenBank/DDBJ databases">
        <title>Itaconate inhibition of nontuberculous mycobacteria.</title>
        <authorList>
            <person name="Breen P."/>
            <person name="Zimbric M."/>
            <person name="Caverly L."/>
        </authorList>
    </citation>
    <scope>NUCLEOTIDE SEQUENCE</scope>
    <source>
        <strain evidence="1">FLAC1071</strain>
    </source>
</reference>
<protein>
    <recommendedName>
        <fullName evidence="3">DUF2336 domain-containing protein</fullName>
    </recommendedName>
</protein>
<evidence type="ECO:0000313" key="1">
    <source>
        <dbReference type="EMBL" id="MDM3929290.1"/>
    </source>
</evidence>